<dbReference type="AlphaFoldDB" id="A0A098ECM4"/>
<gene>
    <name evidence="1" type="ORF">MSIBF_A3570002</name>
</gene>
<name>A0A098ECM4_9ZZZZ</name>
<evidence type="ECO:0000313" key="1">
    <source>
        <dbReference type="EMBL" id="CEG13269.1"/>
    </source>
</evidence>
<sequence length="105" mass="11913">MRGSNEATIADLKAVAPYIIWHRVTPNETVYNAPPYYGADKLKFISDLVEKSINTTLNERAEINTIFAQANDGMISTVEGIRKLANFEDPLCRFDMIKFLENKTK</sequence>
<accession>A0A098ECM4</accession>
<proteinExistence type="predicted"/>
<dbReference type="EMBL" id="CCXY01000287">
    <property type="protein sequence ID" value="CEG13269.1"/>
    <property type="molecule type" value="Genomic_DNA"/>
</dbReference>
<reference evidence="1" key="1">
    <citation type="submission" date="2014-09" db="EMBL/GenBank/DDBJ databases">
        <authorList>
            <person name="Probst J Alexander"/>
        </authorList>
    </citation>
    <scope>NUCLEOTIDE SEQUENCE</scope>
</reference>
<protein>
    <submittedName>
        <fullName evidence="1">ATPase associated with various cellular activities, AAA_3</fullName>
    </submittedName>
</protein>
<organism evidence="1">
    <name type="scientific">groundwater metagenome</name>
    <dbReference type="NCBI Taxonomy" id="717931"/>
    <lineage>
        <taxon>unclassified sequences</taxon>
        <taxon>metagenomes</taxon>
        <taxon>ecological metagenomes</taxon>
    </lineage>
</organism>